<keyword evidence="3" id="KW-0150">Chloroplast</keyword>
<dbReference type="FunFam" id="1.10.287.890:FF:000002">
    <property type="entry name" value="Adenylate isopentenyltransferase 5, chloroplastic"/>
    <property type="match status" value="1"/>
</dbReference>
<dbReference type="Gene3D" id="3.40.50.300">
    <property type="entry name" value="P-loop containing nucleotide triphosphate hydrolases"/>
    <property type="match status" value="1"/>
</dbReference>
<evidence type="ECO:0000256" key="8">
    <source>
        <dbReference type="ARBA" id="ARBA00022840"/>
    </source>
</evidence>
<evidence type="ECO:0000256" key="9">
    <source>
        <dbReference type="ARBA" id="ARBA00022946"/>
    </source>
</evidence>
<dbReference type="GO" id="GO:0052381">
    <property type="term" value="F:tRNA dimethylallyltransferase activity"/>
    <property type="evidence" value="ECO:0007669"/>
    <property type="project" value="TreeGrafter"/>
</dbReference>
<comment type="subcellular location">
    <subcellularLocation>
        <location evidence="1">Plastid</location>
        <location evidence="1">Chloroplast</location>
    </subcellularLocation>
</comment>
<dbReference type="AlphaFoldDB" id="A0AAD8LXX3"/>
<dbReference type="GO" id="GO:0009824">
    <property type="term" value="F:AMP dimethylallyltransferase activity"/>
    <property type="evidence" value="ECO:0007669"/>
    <property type="project" value="UniProtKB-ARBA"/>
</dbReference>
<reference evidence="14" key="2">
    <citation type="submission" date="2023-05" db="EMBL/GenBank/DDBJ databases">
        <authorList>
            <person name="Schelkunov M.I."/>
        </authorList>
    </citation>
    <scope>NUCLEOTIDE SEQUENCE</scope>
    <source>
        <strain evidence="14">Hsosn_3</strain>
        <tissue evidence="14">Leaf</tissue>
    </source>
</reference>
<dbReference type="GO" id="GO:0052622">
    <property type="term" value="F:ATP/ADP dimethylallyltransferase activity"/>
    <property type="evidence" value="ECO:0007669"/>
    <property type="project" value="UniProtKB-EC"/>
</dbReference>
<evidence type="ECO:0000256" key="7">
    <source>
        <dbReference type="ARBA" id="ARBA00022741"/>
    </source>
</evidence>
<evidence type="ECO:0000256" key="4">
    <source>
        <dbReference type="ARBA" id="ARBA00022640"/>
    </source>
</evidence>
<gene>
    <name evidence="14" type="ORF">POM88_053053</name>
</gene>
<evidence type="ECO:0000256" key="1">
    <source>
        <dbReference type="ARBA" id="ARBA00004229"/>
    </source>
</evidence>
<keyword evidence="4" id="KW-0934">Plastid</keyword>
<evidence type="ECO:0000256" key="10">
    <source>
        <dbReference type="ARBA" id="ARBA00051744"/>
    </source>
</evidence>
<keyword evidence="6" id="KW-0203">Cytokinin biosynthesis</keyword>
<dbReference type="Pfam" id="PF01715">
    <property type="entry name" value="IPPT"/>
    <property type="match status" value="2"/>
</dbReference>
<proteinExistence type="inferred from homology"/>
<evidence type="ECO:0000256" key="13">
    <source>
        <dbReference type="ARBA" id="ARBA00066838"/>
    </source>
</evidence>
<evidence type="ECO:0000256" key="12">
    <source>
        <dbReference type="ARBA" id="ARBA00055191"/>
    </source>
</evidence>
<dbReference type="GO" id="GO:0005524">
    <property type="term" value="F:ATP binding"/>
    <property type="evidence" value="ECO:0007669"/>
    <property type="project" value="UniProtKB-KW"/>
</dbReference>
<dbReference type="EMBL" id="JAUIZM010000015">
    <property type="protein sequence ID" value="KAK1352622.1"/>
    <property type="molecule type" value="Genomic_DNA"/>
</dbReference>
<comment type="catalytic activity">
    <reaction evidence="11">
        <text>dimethylallyl diphosphate + ADP = N(6)-(dimethylallyl)adenosine 5'-diphosphate + diphosphate</text>
        <dbReference type="Rhea" id="RHEA:36327"/>
        <dbReference type="ChEBI" id="CHEBI:33019"/>
        <dbReference type="ChEBI" id="CHEBI:57623"/>
        <dbReference type="ChEBI" id="CHEBI:73533"/>
        <dbReference type="ChEBI" id="CHEBI:456216"/>
        <dbReference type="EC" id="2.5.1.112"/>
    </reaction>
</comment>
<organism evidence="14 15">
    <name type="scientific">Heracleum sosnowskyi</name>
    <dbReference type="NCBI Taxonomy" id="360622"/>
    <lineage>
        <taxon>Eukaryota</taxon>
        <taxon>Viridiplantae</taxon>
        <taxon>Streptophyta</taxon>
        <taxon>Embryophyta</taxon>
        <taxon>Tracheophyta</taxon>
        <taxon>Spermatophyta</taxon>
        <taxon>Magnoliopsida</taxon>
        <taxon>eudicotyledons</taxon>
        <taxon>Gunneridae</taxon>
        <taxon>Pentapetalae</taxon>
        <taxon>asterids</taxon>
        <taxon>campanulids</taxon>
        <taxon>Apiales</taxon>
        <taxon>Apiaceae</taxon>
        <taxon>Apioideae</taxon>
        <taxon>apioid superclade</taxon>
        <taxon>Tordylieae</taxon>
        <taxon>Tordyliinae</taxon>
        <taxon>Heracleum</taxon>
    </lineage>
</organism>
<protein>
    <recommendedName>
        <fullName evidence="13">adenylate dimethylallyltransferase (ADP/ATP-dependent)</fullName>
        <ecNumber evidence="13">2.5.1.112</ecNumber>
    </recommendedName>
</protein>
<sequence>MSMFISKPIHPFLQIRAGNSHHSSRLLPSKDKVVVVMGATGTGKSRLSIDLATQFNGEVVNSDKMQVYEGLDVITNRITAEESCGVPHHLLGIMHPSADFTCTDFCNMASSAVASILDRQKLPIIAGGSNSYIEALIDNENSGFRSKYDCCYLWVDVLMTVLHQIISERADQMVEKGMVEEAREMFNPNAKYSTGIRRAIGVPEFDNYFRLEARVNEETRSKLLQEAIYEVKINSCKLACRQQDKILRLRNDKGWDIQRLDATDVFLKYGKESNKAWKELVLKPSKEIISRFLNSSGPKFYNSGTTLKAMATLTR</sequence>
<dbReference type="GO" id="GO:0009691">
    <property type="term" value="P:cytokinin biosynthetic process"/>
    <property type="evidence" value="ECO:0007669"/>
    <property type="project" value="UniProtKB-KW"/>
</dbReference>
<keyword evidence="8" id="KW-0067">ATP-binding</keyword>
<dbReference type="GO" id="GO:0006400">
    <property type="term" value="P:tRNA modification"/>
    <property type="evidence" value="ECO:0007669"/>
    <property type="project" value="TreeGrafter"/>
</dbReference>
<evidence type="ECO:0000256" key="11">
    <source>
        <dbReference type="ARBA" id="ARBA00052386"/>
    </source>
</evidence>
<dbReference type="GO" id="GO:0009507">
    <property type="term" value="C:chloroplast"/>
    <property type="evidence" value="ECO:0007669"/>
    <property type="project" value="UniProtKB-SubCell"/>
</dbReference>
<keyword evidence="5" id="KW-0808">Transferase</keyword>
<evidence type="ECO:0000313" key="14">
    <source>
        <dbReference type="EMBL" id="KAK1352622.1"/>
    </source>
</evidence>
<comment type="catalytic activity">
    <reaction evidence="10">
        <text>dimethylallyl diphosphate + ATP = N(6)-(dimethylallyl)adenosine 5'-triphosphate + diphosphate</text>
        <dbReference type="Rhea" id="RHEA:36331"/>
        <dbReference type="ChEBI" id="CHEBI:30616"/>
        <dbReference type="ChEBI" id="CHEBI:33019"/>
        <dbReference type="ChEBI" id="CHEBI:57623"/>
        <dbReference type="ChEBI" id="CHEBI:73532"/>
        <dbReference type="EC" id="2.5.1.112"/>
    </reaction>
</comment>
<dbReference type="InterPro" id="IPR027417">
    <property type="entry name" value="P-loop_NTPase"/>
</dbReference>
<dbReference type="EC" id="2.5.1.112" evidence="13"/>
<evidence type="ECO:0000256" key="2">
    <source>
        <dbReference type="ARBA" id="ARBA00005842"/>
    </source>
</evidence>
<evidence type="ECO:0000256" key="6">
    <source>
        <dbReference type="ARBA" id="ARBA00022712"/>
    </source>
</evidence>
<comment type="function">
    <text evidence="12">Involved in cytokinin biosynthesis. Catalyzes the transfer of an isopentenyl group from dimethylallyl diphosphate (DMAPP) to ATP and ADP.</text>
</comment>
<name>A0AAD8LXX3_9APIA</name>
<keyword evidence="7" id="KW-0547">Nucleotide-binding</keyword>
<reference evidence="14" key="1">
    <citation type="submission" date="2023-02" db="EMBL/GenBank/DDBJ databases">
        <title>Genome of toxic invasive species Heracleum sosnowskyi carries increased number of genes despite the absence of recent whole-genome duplications.</title>
        <authorList>
            <person name="Schelkunov M."/>
            <person name="Shtratnikova V."/>
            <person name="Makarenko M."/>
            <person name="Klepikova A."/>
            <person name="Omelchenko D."/>
            <person name="Novikova G."/>
            <person name="Obukhova E."/>
            <person name="Bogdanov V."/>
            <person name="Penin A."/>
            <person name="Logacheva M."/>
        </authorList>
    </citation>
    <scope>NUCLEOTIDE SEQUENCE</scope>
    <source>
        <strain evidence="14">Hsosn_3</strain>
        <tissue evidence="14">Leaf</tissue>
    </source>
</reference>
<evidence type="ECO:0000256" key="3">
    <source>
        <dbReference type="ARBA" id="ARBA00022528"/>
    </source>
</evidence>
<keyword evidence="15" id="KW-1185">Reference proteome</keyword>
<keyword evidence="9" id="KW-0809">Transit peptide</keyword>
<comment type="similarity">
    <text evidence="2">Belongs to the IPP transferase family.</text>
</comment>
<dbReference type="FunFam" id="3.40.50.300:FF:000816">
    <property type="entry name" value="Adenylate isopentenyltransferase 5, chloroplastic"/>
    <property type="match status" value="1"/>
</dbReference>
<dbReference type="SUPFAM" id="SSF52540">
    <property type="entry name" value="P-loop containing nucleoside triphosphate hydrolases"/>
    <property type="match status" value="1"/>
</dbReference>
<evidence type="ECO:0000313" key="15">
    <source>
        <dbReference type="Proteomes" id="UP001237642"/>
    </source>
</evidence>
<dbReference type="Proteomes" id="UP001237642">
    <property type="component" value="Unassembled WGS sequence"/>
</dbReference>
<dbReference type="Gene3D" id="1.10.287.890">
    <property type="entry name" value="Crystal structure of tRNA isopentenylpyrophosphate transferase (bh2366) domain"/>
    <property type="match status" value="1"/>
</dbReference>
<dbReference type="PANTHER" id="PTHR11088">
    <property type="entry name" value="TRNA DIMETHYLALLYLTRANSFERASE"/>
    <property type="match status" value="1"/>
</dbReference>
<dbReference type="PANTHER" id="PTHR11088:SF74">
    <property type="entry name" value="ADENYLATE ISOPENTENYLTRANSFERASE 5, CHLOROPLASTIC"/>
    <property type="match status" value="1"/>
</dbReference>
<dbReference type="GO" id="GO:0005739">
    <property type="term" value="C:mitochondrion"/>
    <property type="evidence" value="ECO:0007669"/>
    <property type="project" value="TreeGrafter"/>
</dbReference>
<accession>A0AAD8LXX3</accession>
<dbReference type="InterPro" id="IPR039657">
    <property type="entry name" value="Dimethylallyltransferase"/>
</dbReference>
<comment type="caution">
    <text evidence="14">The sequence shown here is derived from an EMBL/GenBank/DDBJ whole genome shotgun (WGS) entry which is preliminary data.</text>
</comment>
<evidence type="ECO:0000256" key="5">
    <source>
        <dbReference type="ARBA" id="ARBA00022679"/>
    </source>
</evidence>